<feature type="non-terminal residue" evidence="2">
    <location>
        <position position="1"/>
    </location>
</feature>
<comment type="caution">
    <text evidence="2">The sequence shown here is derived from an EMBL/GenBank/DDBJ whole genome shotgun (WGS) entry which is preliminary data.</text>
</comment>
<organism evidence="2 3">
    <name type="scientific">Cherax quadricarinatus</name>
    <name type="common">Australian red claw crayfish</name>
    <dbReference type="NCBI Taxonomy" id="27406"/>
    <lineage>
        <taxon>Eukaryota</taxon>
        <taxon>Metazoa</taxon>
        <taxon>Ecdysozoa</taxon>
        <taxon>Arthropoda</taxon>
        <taxon>Crustacea</taxon>
        <taxon>Multicrustacea</taxon>
        <taxon>Malacostraca</taxon>
        <taxon>Eumalacostraca</taxon>
        <taxon>Eucarida</taxon>
        <taxon>Decapoda</taxon>
        <taxon>Pleocyemata</taxon>
        <taxon>Astacidea</taxon>
        <taxon>Parastacoidea</taxon>
        <taxon>Parastacidae</taxon>
        <taxon>Cherax</taxon>
    </lineage>
</organism>
<reference evidence="2 3" key="1">
    <citation type="journal article" date="2024" name="BMC Genomics">
        <title>Genome assembly of redclaw crayfish (Cherax quadricarinatus) provides insights into its immune adaptation and hypoxia tolerance.</title>
        <authorList>
            <person name="Liu Z."/>
            <person name="Zheng J."/>
            <person name="Li H."/>
            <person name="Fang K."/>
            <person name="Wang S."/>
            <person name="He J."/>
            <person name="Zhou D."/>
            <person name="Weng S."/>
            <person name="Chi M."/>
            <person name="Gu Z."/>
            <person name="He J."/>
            <person name="Li F."/>
            <person name="Wang M."/>
        </authorList>
    </citation>
    <scope>NUCLEOTIDE SEQUENCE [LARGE SCALE GENOMIC DNA]</scope>
    <source>
        <strain evidence="2">ZL_2023a</strain>
    </source>
</reference>
<feature type="compositionally biased region" description="Polar residues" evidence="1">
    <location>
        <begin position="174"/>
        <end position="185"/>
    </location>
</feature>
<name>A0AAW0W336_CHEQU</name>
<dbReference type="Proteomes" id="UP001445076">
    <property type="component" value="Unassembled WGS sequence"/>
</dbReference>
<feature type="region of interest" description="Disordered" evidence="1">
    <location>
        <begin position="152"/>
        <end position="190"/>
    </location>
</feature>
<feature type="non-terminal residue" evidence="2">
    <location>
        <position position="268"/>
    </location>
</feature>
<sequence>GCGRQNGGVPTQQTRISAPSPATTPLNGHLHPPTNPEVCSLTSSTYDTHSPTLPQQQLQRRDSGSQPADDQVSLASYHSTHSRTFSQGYVRPLPPPGCPYHPPSRPQPLCQGSSYYQSQQQSEKQQQSRPTYSSLSPSSLYTLSTEYYDAHCTQSSSSGAPMGYATLGPRSRRTSPSQFATLQRSRPSRTPVLNTLQSSGHQCASLSRCQGNDCCHQHTTDDDDDRHIVSACPTHHITDHPRRSSFHGPLWRDTQRYDNVGPVSFSRL</sequence>
<gene>
    <name evidence="2" type="ORF">OTU49_011448</name>
</gene>
<feature type="region of interest" description="Disordered" evidence="1">
    <location>
        <begin position="1"/>
        <end position="136"/>
    </location>
</feature>
<evidence type="ECO:0000313" key="2">
    <source>
        <dbReference type="EMBL" id="KAK8723585.1"/>
    </source>
</evidence>
<protein>
    <submittedName>
        <fullName evidence="2">Uncharacterized protein</fullName>
    </submittedName>
</protein>
<dbReference type="AlphaFoldDB" id="A0AAW0W336"/>
<accession>A0AAW0W336</accession>
<evidence type="ECO:0000313" key="3">
    <source>
        <dbReference type="Proteomes" id="UP001445076"/>
    </source>
</evidence>
<proteinExistence type="predicted"/>
<keyword evidence="3" id="KW-1185">Reference proteome</keyword>
<feature type="compositionally biased region" description="Polar residues" evidence="1">
    <location>
        <begin position="40"/>
        <end position="87"/>
    </location>
</feature>
<feature type="compositionally biased region" description="Pro residues" evidence="1">
    <location>
        <begin position="92"/>
        <end position="106"/>
    </location>
</feature>
<dbReference type="EMBL" id="JARKIK010000088">
    <property type="protein sequence ID" value="KAK8723585.1"/>
    <property type="molecule type" value="Genomic_DNA"/>
</dbReference>
<feature type="compositionally biased region" description="Low complexity" evidence="1">
    <location>
        <begin position="111"/>
        <end position="136"/>
    </location>
</feature>
<evidence type="ECO:0000256" key="1">
    <source>
        <dbReference type="SAM" id="MobiDB-lite"/>
    </source>
</evidence>
<feature type="compositionally biased region" description="Polar residues" evidence="1">
    <location>
        <begin position="8"/>
        <end position="26"/>
    </location>
</feature>